<keyword evidence="6 8" id="KW-0539">Nucleus</keyword>
<organism evidence="11 12">
    <name type="scientific">Vanilla planifolia</name>
    <name type="common">Vanilla</name>
    <dbReference type="NCBI Taxonomy" id="51239"/>
    <lineage>
        <taxon>Eukaryota</taxon>
        <taxon>Viridiplantae</taxon>
        <taxon>Streptophyta</taxon>
        <taxon>Embryophyta</taxon>
        <taxon>Tracheophyta</taxon>
        <taxon>Spermatophyta</taxon>
        <taxon>Magnoliopsida</taxon>
        <taxon>Liliopsida</taxon>
        <taxon>Asparagales</taxon>
        <taxon>Orchidaceae</taxon>
        <taxon>Vanilloideae</taxon>
        <taxon>Vanilleae</taxon>
        <taxon>Vanilla</taxon>
    </lineage>
</organism>
<dbReference type="GO" id="GO:0045292">
    <property type="term" value="P:mRNA cis splicing, via spliceosome"/>
    <property type="evidence" value="ECO:0007669"/>
    <property type="project" value="InterPro"/>
</dbReference>
<protein>
    <recommendedName>
        <fullName evidence="8">Nuclear cap-binding protein subunit 2</fullName>
    </recommendedName>
    <alternativeName>
        <fullName evidence="8">20 kDa nuclear cap-binding protein</fullName>
    </alternativeName>
</protein>
<feature type="compositionally biased region" description="Basic and acidic residues" evidence="9">
    <location>
        <begin position="187"/>
        <end position="238"/>
    </location>
</feature>
<dbReference type="OrthoDB" id="201398at2759"/>
<dbReference type="GO" id="GO:0005846">
    <property type="term" value="C:nuclear cap binding complex"/>
    <property type="evidence" value="ECO:0007669"/>
    <property type="project" value="InterPro"/>
</dbReference>
<reference evidence="11 12" key="1">
    <citation type="journal article" date="2020" name="Nat. Food">
        <title>A phased Vanilla planifolia genome enables genetic improvement of flavour and production.</title>
        <authorList>
            <person name="Hasing T."/>
            <person name="Tang H."/>
            <person name="Brym M."/>
            <person name="Khazi F."/>
            <person name="Huang T."/>
            <person name="Chambers A.H."/>
        </authorList>
    </citation>
    <scope>NUCLEOTIDE SEQUENCE [LARGE SCALE GENOMIC DNA]</scope>
    <source>
        <tissue evidence="11">Leaf</tissue>
    </source>
</reference>
<evidence type="ECO:0000256" key="4">
    <source>
        <dbReference type="ARBA" id="ARBA00022884"/>
    </source>
</evidence>
<keyword evidence="3 8" id="KW-0507">mRNA processing</keyword>
<feature type="region of interest" description="Disordered" evidence="9">
    <location>
        <begin position="187"/>
        <end position="252"/>
    </location>
</feature>
<dbReference type="EMBL" id="JADCNM010000003">
    <property type="protein sequence ID" value="KAG0490884.1"/>
    <property type="molecule type" value="Genomic_DNA"/>
</dbReference>
<evidence type="ECO:0000313" key="11">
    <source>
        <dbReference type="EMBL" id="KAG0490884.1"/>
    </source>
</evidence>
<evidence type="ECO:0000313" key="12">
    <source>
        <dbReference type="Proteomes" id="UP000639772"/>
    </source>
</evidence>
<proteinExistence type="inferred from homology"/>
<evidence type="ECO:0000256" key="2">
    <source>
        <dbReference type="ARBA" id="ARBA00010725"/>
    </source>
</evidence>
<dbReference type="InterPro" id="IPR000504">
    <property type="entry name" value="RRM_dom"/>
</dbReference>
<feature type="domain" description="RRM" evidence="10">
    <location>
        <begin position="34"/>
        <end position="112"/>
    </location>
</feature>
<dbReference type="PROSITE" id="PS50102">
    <property type="entry name" value="RRM"/>
    <property type="match status" value="1"/>
</dbReference>
<comment type="similarity">
    <text evidence="2 8">Belongs to the RRM NCBP2 family.</text>
</comment>
<dbReference type="GO" id="GO:0000339">
    <property type="term" value="F:RNA cap binding"/>
    <property type="evidence" value="ECO:0007669"/>
    <property type="project" value="InterPro"/>
</dbReference>
<dbReference type="PANTHER" id="PTHR18847">
    <property type="entry name" value="20 KD NUCLEAR CAP BINDING PROTEIN"/>
    <property type="match status" value="1"/>
</dbReference>
<comment type="subcellular location">
    <subcellularLocation>
        <location evidence="1 8">Nucleus</location>
    </subcellularLocation>
</comment>
<evidence type="ECO:0000256" key="5">
    <source>
        <dbReference type="ARBA" id="ARBA00023187"/>
    </source>
</evidence>
<dbReference type="InterPro" id="IPR027157">
    <property type="entry name" value="NCBP2"/>
</dbReference>
<dbReference type="Proteomes" id="UP000639772">
    <property type="component" value="Chromosome 3"/>
</dbReference>
<keyword evidence="5 8" id="KW-0508">mRNA splicing</keyword>
<evidence type="ECO:0000256" key="9">
    <source>
        <dbReference type="SAM" id="MobiDB-lite"/>
    </source>
</evidence>
<keyword evidence="4 7" id="KW-0694">RNA-binding</keyword>
<dbReference type="Pfam" id="PF00076">
    <property type="entry name" value="RRM_1"/>
    <property type="match status" value="1"/>
</dbReference>
<dbReference type="CDD" id="cd12240">
    <property type="entry name" value="RRM_NCBP2"/>
    <property type="match status" value="1"/>
</dbReference>
<accession>A0A835V7Z9</accession>
<gene>
    <name evidence="11" type="ORF">HPP92_007747</name>
</gene>
<dbReference type="AlphaFoldDB" id="A0A835V7Z9"/>
<evidence type="ECO:0000256" key="7">
    <source>
        <dbReference type="PROSITE-ProRule" id="PRU00176"/>
    </source>
</evidence>
<evidence type="ECO:0000256" key="3">
    <source>
        <dbReference type="ARBA" id="ARBA00022664"/>
    </source>
</evidence>
<dbReference type="InterPro" id="IPR012677">
    <property type="entry name" value="Nucleotide-bd_a/b_plait_sf"/>
</dbReference>
<evidence type="ECO:0000256" key="6">
    <source>
        <dbReference type="ARBA" id="ARBA00023242"/>
    </source>
</evidence>
<evidence type="ECO:0000256" key="1">
    <source>
        <dbReference type="ARBA" id="ARBA00004123"/>
    </source>
</evidence>
<dbReference type="GO" id="GO:0005634">
    <property type="term" value="C:nucleus"/>
    <property type="evidence" value="ECO:0007669"/>
    <property type="project" value="UniProtKB-SubCell"/>
</dbReference>
<dbReference type="InterPro" id="IPR034148">
    <property type="entry name" value="NCBP2_RRM"/>
</dbReference>
<name>A0A835V7Z9_VANPL</name>
<evidence type="ECO:0000259" key="10">
    <source>
        <dbReference type="PROSITE" id="PS50102"/>
    </source>
</evidence>
<dbReference type="InterPro" id="IPR035979">
    <property type="entry name" value="RBD_domain_sf"/>
</dbReference>
<evidence type="ECO:0000256" key="8">
    <source>
        <dbReference type="RuleBase" id="RU364036"/>
    </source>
</evidence>
<dbReference type="Gene3D" id="3.30.70.330">
    <property type="match status" value="1"/>
</dbReference>
<dbReference type="PANTHER" id="PTHR18847:SF0">
    <property type="entry name" value="NUCLEAR CAP-BINDING PROTEIN SUBUNIT 2"/>
    <property type="match status" value="1"/>
</dbReference>
<dbReference type="SUPFAM" id="SSF54928">
    <property type="entry name" value="RNA-binding domain, RBD"/>
    <property type="match status" value="1"/>
</dbReference>
<comment type="caution">
    <text evidence="11">The sequence shown here is derived from an EMBL/GenBank/DDBJ whole genome shotgun (WGS) entry which is preliminary data.</text>
</comment>
<sequence length="252" mass="28978">MASLFKDPNKLSAYRDRRFPGTQEEYEHALQTSITVYVGNLSFYTTEEQVYELFSRAGEIKKIIMGLDKNTKTPCGFCFVLYYSRDDAEDAVKYISGTILDDRPIRVDFDWGFEEGRQWGRGRSGGQKELEAQRQLVDYGGGSLDSFHPNMPSHCELSIPILGISITGLGTMLLDSPSLWPGSILDGRHGDRGHGGYRNNRDYNRKRYRDEDRSMEYDSKGSDHDSRVEKNPRFRESGDSDEDEDDVRKRRR</sequence>
<dbReference type="SMART" id="SM00360">
    <property type="entry name" value="RRM"/>
    <property type="match status" value="1"/>
</dbReference>